<accession>A0A6J4LJU4</accession>
<dbReference type="InterPro" id="IPR050361">
    <property type="entry name" value="MPP/UQCRC_Complex"/>
</dbReference>
<dbReference type="Pfam" id="PF05193">
    <property type="entry name" value="Peptidase_M16_C"/>
    <property type="match status" value="1"/>
</dbReference>
<evidence type="ECO:0000256" key="2">
    <source>
        <dbReference type="RuleBase" id="RU004447"/>
    </source>
</evidence>
<dbReference type="GO" id="GO:0046872">
    <property type="term" value="F:metal ion binding"/>
    <property type="evidence" value="ECO:0007669"/>
    <property type="project" value="InterPro"/>
</dbReference>
<evidence type="ECO:0000256" key="1">
    <source>
        <dbReference type="ARBA" id="ARBA00007261"/>
    </source>
</evidence>
<dbReference type="GO" id="GO:0006508">
    <property type="term" value="P:proteolysis"/>
    <property type="evidence" value="ECO:0007669"/>
    <property type="project" value="InterPro"/>
</dbReference>
<evidence type="ECO:0000313" key="5">
    <source>
        <dbReference type="EMBL" id="CAA9335146.1"/>
    </source>
</evidence>
<dbReference type="InterPro" id="IPR011765">
    <property type="entry name" value="Pept_M16_N"/>
</dbReference>
<dbReference type="PROSITE" id="PS00143">
    <property type="entry name" value="INSULINASE"/>
    <property type="match status" value="1"/>
</dbReference>
<proteinExistence type="inferred from homology"/>
<comment type="similarity">
    <text evidence="1 2">Belongs to the peptidase M16 family.</text>
</comment>
<sequence length="400" mass="42544">MPDARSVSTGIWVGVGGRDEAPAVAGASHFLEHLLFKGTEERSASEIAEAVDAVGGEMNAYTTLEYTAFDTRLPAGHLELGLDLLCDVVTRPAFRPEDLEAERQVILEELLMEEDTPDDRVLGVLADAQFPGHPLGREVLGSRETIAAMGGDAIRAFHAEWYRPANLVVACAGAVDHDAVVAGVEQRIGALRGGTAPRREPPVAPAQPLKVLRRRTEQVHLAVGARALRRDDPDRVALAVANQALGGGLSSRLFQEIRERRGLTYSVYSYATSWSDAGALVVYAATAPTRAAEVLGLIHAELDRLAAGGITARELEVAAGYLEGSTVLGLEDSASRMARIGKALLVDGSVVGIDDLVQRFRAVTIDDVTRVVGRVLGSGERTVAVIGSVAKRELAVRRVA</sequence>
<dbReference type="AlphaFoldDB" id="A0A6J4LJU4"/>
<protein>
    <submittedName>
        <fullName evidence="5">FIG007959: peptidase, M16 family</fullName>
    </submittedName>
</protein>
<dbReference type="EMBL" id="CADCUF010000157">
    <property type="protein sequence ID" value="CAA9335146.1"/>
    <property type="molecule type" value="Genomic_DNA"/>
</dbReference>
<dbReference type="InterPro" id="IPR007863">
    <property type="entry name" value="Peptidase_M16_C"/>
</dbReference>
<feature type="domain" description="Peptidase M16 N-terminal" evidence="3">
    <location>
        <begin position="3"/>
        <end position="141"/>
    </location>
</feature>
<dbReference type="PANTHER" id="PTHR11851:SF49">
    <property type="entry name" value="MITOCHONDRIAL-PROCESSING PEPTIDASE SUBUNIT ALPHA"/>
    <property type="match status" value="1"/>
</dbReference>
<dbReference type="Gene3D" id="3.30.830.10">
    <property type="entry name" value="Metalloenzyme, LuxS/M16 peptidase-like"/>
    <property type="match status" value="2"/>
</dbReference>
<evidence type="ECO:0000259" key="3">
    <source>
        <dbReference type="Pfam" id="PF00675"/>
    </source>
</evidence>
<dbReference type="InterPro" id="IPR001431">
    <property type="entry name" value="Pept_M16_Zn_BS"/>
</dbReference>
<evidence type="ECO:0000259" key="4">
    <source>
        <dbReference type="Pfam" id="PF05193"/>
    </source>
</evidence>
<dbReference type="GO" id="GO:0004222">
    <property type="term" value="F:metalloendopeptidase activity"/>
    <property type="evidence" value="ECO:0007669"/>
    <property type="project" value="InterPro"/>
</dbReference>
<organism evidence="5">
    <name type="scientific">uncultured Nocardioidaceae bacterium</name>
    <dbReference type="NCBI Taxonomy" id="253824"/>
    <lineage>
        <taxon>Bacteria</taxon>
        <taxon>Bacillati</taxon>
        <taxon>Actinomycetota</taxon>
        <taxon>Actinomycetes</taxon>
        <taxon>Propionibacteriales</taxon>
        <taxon>Nocardioidaceae</taxon>
        <taxon>environmental samples</taxon>
    </lineage>
</organism>
<dbReference type="Pfam" id="PF00675">
    <property type="entry name" value="Peptidase_M16"/>
    <property type="match status" value="1"/>
</dbReference>
<feature type="domain" description="Peptidase M16 C-terminal" evidence="4">
    <location>
        <begin position="152"/>
        <end position="318"/>
    </location>
</feature>
<reference evidence="5" key="1">
    <citation type="submission" date="2020-02" db="EMBL/GenBank/DDBJ databases">
        <authorList>
            <person name="Meier V. D."/>
        </authorList>
    </citation>
    <scope>NUCLEOTIDE SEQUENCE</scope>
    <source>
        <strain evidence="5">AVDCRST_MAG24</strain>
    </source>
</reference>
<dbReference type="SUPFAM" id="SSF63411">
    <property type="entry name" value="LuxS/MPP-like metallohydrolase"/>
    <property type="match status" value="2"/>
</dbReference>
<dbReference type="InterPro" id="IPR011249">
    <property type="entry name" value="Metalloenz_LuxS/M16"/>
</dbReference>
<dbReference type="PANTHER" id="PTHR11851">
    <property type="entry name" value="METALLOPROTEASE"/>
    <property type="match status" value="1"/>
</dbReference>
<gene>
    <name evidence="5" type="ORF">AVDCRST_MAG24-1000</name>
</gene>
<name>A0A6J4LJU4_9ACTN</name>